<accession>A0ABT0RVQ2</accession>
<proteinExistence type="predicted"/>
<name>A0ABT0RVQ2_9SPHN</name>
<protein>
    <submittedName>
        <fullName evidence="1">Uncharacterized protein</fullName>
    </submittedName>
</protein>
<keyword evidence="2" id="KW-1185">Reference proteome</keyword>
<evidence type="ECO:0000313" key="2">
    <source>
        <dbReference type="Proteomes" id="UP001203410"/>
    </source>
</evidence>
<gene>
    <name evidence="1" type="ORF">LZ496_09905</name>
</gene>
<sequence>MITVQDWASLSRVLTSPLDIRLKQLLIERRDQLAEFEDLSEIARFVVVEPGDGRDSLERELGFSVFRNPVDGRLFGDPEFSPGWEWIANHGHCFEFVFIMDDSGYGHVVFVPNEPGIDPELLRLCQAYAD</sequence>
<evidence type="ECO:0000313" key="1">
    <source>
        <dbReference type="EMBL" id="MCL6699092.1"/>
    </source>
</evidence>
<dbReference type="EMBL" id="JAMGBA010000002">
    <property type="protein sequence ID" value="MCL6699092.1"/>
    <property type="molecule type" value="Genomic_DNA"/>
</dbReference>
<dbReference type="Proteomes" id="UP001203410">
    <property type="component" value="Unassembled WGS sequence"/>
</dbReference>
<dbReference type="RefSeq" id="WP_249904462.1">
    <property type="nucleotide sequence ID" value="NZ_JAMGBA010000002.1"/>
</dbReference>
<reference evidence="1 2" key="1">
    <citation type="submission" date="2022-05" db="EMBL/GenBank/DDBJ databases">
        <authorList>
            <person name="Jo J.-H."/>
            <person name="Im W.-T."/>
        </authorList>
    </citation>
    <scope>NUCLEOTIDE SEQUENCE [LARGE SCALE GENOMIC DNA]</scope>
    <source>
        <strain evidence="1 2">NSE70-1</strain>
    </source>
</reference>
<comment type="caution">
    <text evidence="1">The sequence shown here is derived from an EMBL/GenBank/DDBJ whole genome shotgun (WGS) entry which is preliminary data.</text>
</comment>
<organism evidence="1 2">
    <name type="scientific">Sphingomonas caseinilyticus</name>
    <dbReference type="NCBI Taxonomy" id="2908205"/>
    <lineage>
        <taxon>Bacteria</taxon>
        <taxon>Pseudomonadati</taxon>
        <taxon>Pseudomonadota</taxon>
        <taxon>Alphaproteobacteria</taxon>
        <taxon>Sphingomonadales</taxon>
        <taxon>Sphingomonadaceae</taxon>
        <taxon>Sphingomonas</taxon>
    </lineage>
</organism>